<dbReference type="EMBL" id="KM236240">
    <property type="protein sequence ID" value="AIX12178.1"/>
    <property type="molecule type" value="Genomic_DNA"/>
</dbReference>
<dbReference type="Proteomes" id="UP000030323">
    <property type="component" value="Segment"/>
</dbReference>
<organism evidence="1 2">
    <name type="scientific">Citrobacter phage Moon</name>
    <dbReference type="NCBI Taxonomy" id="1540095"/>
    <lineage>
        <taxon>Viruses</taxon>
        <taxon>Duplodnaviria</taxon>
        <taxon>Heunggongvirae</taxon>
        <taxon>Uroviricota</taxon>
        <taxon>Caudoviricetes</taxon>
        <taxon>Pantevenvirales</taxon>
        <taxon>Straboviridae</taxon>
        <taxon>Tevenvirinae</taxon>
        <taxon>Moonvirus</taxon>
        <taxon>Moonvirus moon</taxon>
    </lineage>
</organism>
<evidence type="ECO:0000313" key="2">
    <source>
        <dbReference type="Proteomes" id="UP000030323"/>
    </source>
</evidence>
<dbReference type="Pfam" id="PF12322">
    <property type="entry name" value="T4_baseplate"/>
    <property type="match status" value="1"/>
</dbReference>
<evidence type="ECO:0000313" key="1">
    <source>
        <dbReference type="EMBL" id="AIX12178.1"/>
    </source>
</evidence>
<gene>
    <name evidence="1" type="ORF">CPT_Moon207</name>
</gene>
<accession>A0A0A0YTP3</accession>
<sequence>MKYEYTFEARIGDEVIQCRAFTLEEYRDLIKAKADGTIKEYVPELIKKCTNARGLNRQESELLLVHLWANSLGEVSHQNTWVCSCGHEIPQSINLTFAQIDEPEDLWYSLGGFRIKLRYPNLFEDSNISMMIASCIQYIHANGETISVDELNDKEIDDLYSAITEDDIARIKSLLLKPTVKLAVPIKCDKCGENHIHVIEGLKEFFKLI</sequence>
<keyword evidence="2" id="KW-1185">Reference proteome</keyword>
<dbReference type="RefSeq" id="YP_009146640.1">
    <property type="nucleotide sequence ID" value="NC_027331.1"/>
</dbReference>
<proteinExistence type="predicted"/>
<name>A0A0A0YTP3_9CAUD</name>
<dbReference type="GeneID" id="24721806"/>
<dbReference type="InterPro" id="IPR024364">
    <property type="entry name" value="Baseplate_phage_T4-like"/>
</dbReference>
<reference evidence="1 2" key="1">
    <citation type="journal article" date="2015" name="Genome Announc.">
        <title>Complete Genome Sequence of Citrobacter freundii Myophage Moon.</title>
        <authorList>
            <person name="Edwards G.B."/>
            <person name="Luna A.J."/>
            <person name="Hernandez A.C."/>
            <person name="Kuty Everett G.F."/>
        </authorList>
    </citation>
    <scope>NUCLEOTIDE SEQUENCE [LARGE SCALE GENOMIC DNA]</scope>
</reference>
<protein>
    <submittedName>
        <fullName evidence="1">Baseplate hub subunit</fullName>
    </submittedName>
</protein>
<dbReference type="KEGG" id="vg:24721806"/>